<comment type="subcellular location">
    <subcellularLocation>
        <location evidence="8">Cell membrane</location>
        <topology evidence="8">Single-pass type II membrane protein</topology>
    </subcellularLocation>
    <subcellularLocation>
        <location evidence="1">Membrane</location>
    </subcellularLocation>
    <text evidence="8">Localizes to the division septum.</text>
</comment>
<keyword evidence="2 8" id="KW-1003">Cell membrane</keyword>
<dbReference type="InterPro" id="IPR013685">
    <property type="entry name" value="POTRA_FtsQ_type"/>
</dbReference>
<dbReference type="GO" id="GO:0043093">
    <property type="term" value="P:FtsZ-dependent cytokinesis"/>
    <property type="evidence" value="ECO:0007669"/>
    <property type="project" value="UniProtKB-UniRule"/>
</dbReference>
<keyword evidence="7 8" id="KW-0131">Cell cycle</keyword>
<dbReference type="Gene3D" id="3.10.20.310">
    <property type="entry name" value="membrane protein fhac"/>
    <property type="match status" value="1"/>
</dbReference>
<evidence type="ECO:0000256" key="3">
    <source>
        <dbReference type="ARBA" id="ARBA00022618"/>
    </source>
</evidence>
<dbReference type="InterPro" id="IPR050487">
    <property type="entry name" value="FtsQ_DivIB"/>
</dbReference>
<dbReference type="GO" id="GO:0032153">
    <property type="term" value="C:cell division site"/>
    <property type="evidence" value="ECO:0007669"/>
    <property type="project" value="UniProtKB-UniRule"/>
</dbReference>
<evidence type="ECO:0000259" key="10">
    <source>
        <dbReference type="PROSITE" id="PS51779"/>
    </source>
</evidence>
<gene>
    <name evidence="8" type="primary">divIB</name>
    <name evidence="11" type="ORF">DT065_05165</name>
</gene>
<sequence length="262" mass="29233">MGDRKVVSANERIPALKEQRKKRANRRLIISLITIFLLIGLVVYLQSPLSDIQAIDVEGVVTGEEGEVLVQSGLEQGDNIWASDLGEAATTIEEGLPYVSEATVSRSFPRSIHIAITEQERMAYMEENETYIPVFANGEQSPEQRLEQLPGDAPVIHGWNDESQLEILLAEMEKLTEGVVNRISEVHPLGEEHESLRLYMNDGIEVETNVTNFSEYMSGYPAVAEEVDPGEPGVLHMKMRPYFESSTPPEEDTDDSAEESNE</sequence>
<dbReference type="Gene3D" id="3.40.50.10960">
    <property type="match status" value="1"/>
</dbReference>
<dbReference type="Proteomes" id="UP000252100">
    <property type="component" value="Chromosome"/>
</dbReference>
<dbReference type="PROSITE" id="PS51779">
    <property type="entry name" value="POTRA"/>
    <property type="match status" value="1"/>
</dbReference>
<protein>
    <recommendedName>
        <fullName evidence="8">Cell division protein DivIB</fullName>
    </recommendedName>
</protein>
<organism evidence="11 12">
    <name type="scientific">Salicibibacter kimchii</name>
    <dbReference type="NCBI Taxonomy" id="2099786"/>
    <lineage>
        <taxon>Bacteria</taxon>
        <taxon>Bacillati</taxon>
        <taxon>Bacillota</taxon>
        <taxon>Bacilli</taxon>
        <taxon>Bacillales</taxon>
        <taxon>Bacillaceae</taxon>
        <taxon>Salicibibacter</taxon>
    </lineage>
</organism>
<evidence type="ECO:0000256" key="4">
    <source>
        <dbReference type="ARBA" id="ARBA00022692"/>
    </source>
</evidence>
<keyword evidence="4 8" id="KW-0812">Transmembrane</keyword>
<reference evidence="11 12" key="1">
    <citation type="journal article" date="2018" name="J. Microbiol.">
        <title>Salicibibacter kimchii gen. nov., sp. nov., a moderately halophilic and alkalitolerant bacterium in the family Bacillaceae, isolated from kimchi.</title>
        <authorList>
            <person name="Jang J.Y."/>
            <person name="Oh Y.J."/>
            <person name="Lim S.K."/>
            <person name="Park H.K."/>
            <person name="Lee C."/>
            <person name="Kim J.Y."/>
            <person name="Lee M.A."/>
            <person name="Choi H.J."/>
        </authorList>
    </citation>
    <scope>NUCLEOTIDE SEQUENCE [LARGE SCALE GENOMIC DNA]</scope>
    <source>
        <strain evidence="11 12">NKC1-1</strain>
    </source>
</reference>
<feature type="region of interest" description="Disordered" evidence="9">
    <location>
        <begin position="240"/>
        <end position="262"/>
    </location>
</feature>
<evidence type="ECO:0000256" key="1">
    <source>
        <dbReference type="ARBA" id="ARBA00004370"/>
    </source>
</evidence>
<dbReference type="Pfam" id="PF03799">
    <property type="entry name" value="FtsQ_DivIB_C"/>
    <property type="match status" value="1"/>
</dbReference>
<comment type="similarity">
    <text evidence="8">Belongs to the FtsQ/DivIB family. DivIB subfamily.</text>
</comment>
<dbReference type="PANTHER" id="PTHR37820:SF1">
    <property type="entry name" value="CELL DIVISION PROTEIN FTSQ"/>
    <property type="match status" value="1"/>
</dbReference>
<dbReference type="EMBL" id="CP031092">
    <property type="protein sequence ID" value="AXF55471.1"/>
    <property type="molecule type" value="Genomic_DNA"/>
</dbReference>
<dbReference type="HAMAP" id="MF_00912">
    <property type="entry name" value="DivIB"/>
    <property type="match status" value="1"/>
</dbReference>
<dbReference type="OrthoDB" id="1819027at2"/>
<dbReference type="Pfam" id="PF08478">
    <property type="entry name" value="POTRA_1"/>
    <property type="match status" value="1"/>
</dbReference>
<proteinExistence type="inferred from homology"/>
<evidence type="ECO:0000256" key="9">
    <source>
        <dbReference type="SAM" id="MobiDB-lite"/>
    </source>
</evidence>
<feature type="transmembrane region" description="Helical" evidence="8">
    <location>
        <begin position="28"/>
        <end position="45"/>
    </location>
</feature>
<evidence type="ECO:0000256" key="6">
    <source>
        <dbReference type="ARBA" id="ARBA00023136"/>
    </source>
</evidence>
<evidence type="ECO:0000256" key="5">
    <source>
        <dbReference type="ARBA" id="ARBA00022989"/>
    </source>
</evidence>
<dbReference type="RefSeq" id="WP_114371481.1">
    <property type="nucleotide sequence ID" value="NZ_CP031092.1"/>
</dbReference>
<name>A0A345BWZ0_9BACI</name>
<evidence type="ECO:0000313" key="11">
    <source>
        <dbReference type="EMBL" id="AXF55471.1"/>
    </source>
</evidence>
<evidence type="ECO:0000256" key="7">
    <source>
        <dbReference type="ARBA" id="ARBA00023306"/>
    </source>
</evidence>
<dbReference type="InterPro" id="IPR034746">
    <property type="entry name" value="POTRA"/>
</dbReference>
<dbReference type="PANTHER" id="PTHR37820">
    <property type="entry name" value="CELL DIVISION PROTEIN DIVIB"/>
    <property type="match status" value="1"/>
</dbReference>
<feature type="domain" description="POTRA" evidence="10">
    <location>
        <begin position="50"/>
        <end position="121"/>
    </location>
</feature>
<keyword evidence="12" id="KW-1185">Reference proteome</keyword>
<comment type="function">
    <text evidence="8">Cell division protein that may be involved in stabilizing or promoting the assembly of the division complex.</text>
</comment>
<evidence type="ECO:0000256" key="2">
    <source>
        <dbReference type="ARBA" id="ARBA00022475"/>
    </source>
</evidence>
<dbReference type="GO" id="GO:0005886">
    <property type="term" value="C:plasma membrane"/>
    <property type="evidence" value="ECO:0007669"/>
    <property type="project" value="UniProtKB-SubCell"/>
</dbReference>
<feature type="compositionally biased region" description="Acidic residues" evidence="9">
    <location>
        <begin position="249"/>
        <end position="262"/>
    </location>
</feature>
<evidence type="ECO:0000313" key="12">
    <source>
        <dbReference type="Proteomes" id="UP000252100"/>
    </source>
</evidence>
<keyword evidence="6 8" id="KW-0472">Membrane</keyword>
<dbReference type="AlphaFoldDB" id="A0A345BWZ0"/>
<keyword evidence="5 8" id="KW-1133">Transmembrane helix</keyword>
<dbReference type="InterPro" id="IPR026580">
    <property type="entry name" value="DivIB"/>
</dbReference>
<dbReference type="InterPro" id="IPR005548">
    <property type="entry name" value="Cell_div_FtsQ/DivIB_C"/>
</dbReference>
<dbReference type="KEGG" id="rue:DT065_05165"/>
<keyword evidence="3 8" id="KW-0132">Cell division</keyword>
<accession>A0A345BWZ0</accession>
<evidence type="ECO:0000256" key="8">
    <source>
        <dbReference type="HAMAP-Rule" id="MF_00912"/>
    </source>
</evidence>